<dbReference type="PATRIC" id="fig|66851.6.peg.1117"/>
<dbReference type="AlphaFoldDB" id="A0A162FGZ5"/>
<evidence type="ECO:0008006" key="3">
    <source>
        <dbReference type="Google" id="ProtNLM"/>
    </source>
</evidence>
<dbReference type="EMBL" id="LWMU01000061">
    <property type="protein sequence ID" value="KZX12905.1"/>
    <property type="molecule type" value="Genomic_DNA"/>
</dbReference>
<dbReference type="STRING" id="66851.MBORA_10160"/>
<gene>
    <name evidence="1" type="ORF">MBORA_10160</name>
</gene>
<organism evidence="1 2">
    <name type="scientific">Methanobrevibacter oralis</name>
    <dbReference type="NCBI Taxonomy" id="66851"/>
    <lineage>
        <taxon>Archaea</taxon>
        <taxon>Methanobacteriati</taxon>
        <taxon>Methanobacteriota</taxon>
        <taxon>Methanomada group</taxon>
        <taxon>Methanobacteria</taxon>
        <taxon>Methanobacteriales</taxon>
        <taxon>Methanobacteriaceae</taxon>
        <taxon>Methanobrevibacter</taxon>
    </lineage>
</organism>
<proteinExistence type="predicted"/>
<dbReference type="InterPro" id="IPR000415">
    <property type="entry name" value="Nitroreductase-like"/>
</dbReference>
<name>A0A162FGZ5_METOA</name>
<comment type="caution">
    <text evidence="1">The sequence shown here is derived from an EMBL/GenBank/DDBJ whole genome shotgun (WGS) entry which is preliminary data.</text>
</comment>
<dbReference type="GO" id="GO:0016491">
    <property type="term" value="F:oxidoreductase activity"/>
    <property type="evidence" value="ECO:0007669"/>
    <property type="project" value="InterPro"/>
</dbReference>
<evidence type="ECO:0000313" key="2">
    <source>
        <dbReference type="Proteomes" id="UP000077428"/>
    </source>
</evidence>
<keyword evidence="2" id="KW-1185">Reference proteome</keyword>
<evidence type="ECO:0000313" key="1">
    <source>
        <dbReference type="EMBL" id="KZX12905.1"/>
    </source>
</evidence>
<protein>
    <recommendedName>
        <fullName evidence="3">Nitroreductase family protein</fullName>
    </recommendedName>
</protein>
<reference evidence="2" key="1">
    <citation type="journal article" date="2016" name="Genome Announc.">
        <title>Draft Genome Sequences of Methanobrevibacter curvatus DSM11111, Methanobrevibacter cuticularis DSM11139, Methanobrevibacter filiformis DSM11501, and Methanobrevibacter oralis DSM7256.</title>
        <authorList>
            <person name="Poehlein A."/>
            <person name="Seedorf H."/>
        </authorList>
    </citation>
    <scope>NUCLEOTIDE SEQUENCE [LARGE SCALE GENOMIC DNA]</scope>
    <source>
        <strain evidence="2">DSM 7256 / JCM 30027 / ZR</strain>
    </source>
</reference>
<sequence length="44" mass="5381">MAMNLEEMIYKRQSCRKFKSESLSDEVFDKIDDFYKNTPPYLRI</sequence>
<dbReference type="Gene3D" id="3.40.109.10">
    <property type="entry name" value="NADH Oxidase"/>
    <property type="match status" value="1"/>
</dbReference>
<dbReference type="Proteomes" id="UP000077428">
    <property type="component" value="Unassembled WGS sequence"/>
</dbReference>
<dbReference type="SUPFAM" id="SSF55469">
    <property type="entry name" value="FMN-dependent nitroreductase-like"/>
    <property type="match status" value="1"/>
</dbReference>
<accession>A0A162FGZ5</accession>